<dbReference type="InterPro" id="IPR027039">
    <property type="entry name" value="Crtac1"/>
</dbReference>
<dbReference type="Pfam" id="PF13517">
    <property type="entry name" value="FG-GAP_3"/>
    <property type="match status" value="6"/>
</dbReference>
<sequence length="1102" mass="121904">MNKYLITFLTLSIFGCSKSDSTSSENLGSPIFEILKPEETNVNFQNTLEEGPNTNILMYEYFYNGGGVATGDFNADGLVDIYFTSNMGENKLYKNLGNLKFEDITTQSKTAGRPGPWKTGVNVVDINADGKLDFYLCYSGALPAEKRKNELYVNQGNDAAGNPIFEEQAATFGLDHNGYSNQAYFFDYDKDGDLDMLLLNHNPKNLPLLNETATAALFATDNPEMGLRLLSQNNGKFTDITQKAGINGSELSYGLGIGISDINEDGWPDFYVSNDYAVPDYLYINQKNGAFQNKISSMIGHTSQFSMGNDIADINNDGSSDIFTLDMLPEDNKRQKLLIAPDNFAKFEQNVRSGFYYQYMRNMLHLSNQNGTFSEIGQIAGVSNTDWSWSALLADYDNDGWKDLFISNGYLRDYTNMDFIKYMENYVQQKGRLQREDVLEIIKQMPASNVSNYIFKNTANTSFTDASKAWGIQTPSNSNGAAYADLDNDGDLDLIANNINQPAFIYKNTSEKKSGFLGIDLKGAEKNTQGLGAKVIAYTKSGTQILEKYTARGYLSAVSGMLHFGLGENTKIDSITVIWNSGKSQSIPNPPINKKMVLEEKNANTIYRFETPKAKLVFAEVKSPINYIDPKSNFNDFERQLLLVNQLSYSGPCISKADMDKDGLEDILIGGNKGQSTKIFYQKTGGSFTEKSPAVFAQDTAFVDSDICIFDVNNDGLSDIYISSGGYHNLSKTDALLNDRLYINLGKGEFKKVATPALSGSKSCVRAADINSDGFVDLFVGGNFLPGEYPLSGGSHILINNKKGGFEDKTASICPELKTLSLVKDALWVDLNNDKKPELVLAGEYLPIQVFEIKNNTLENVSDSYLDTKLKGWVNKIASADLNKDGKPDLIIGNLGLNHQLNASPNKPVELIAKDFDSNGSIDGIVSYFIQGKKIPFITRDELQNQLSYQKSKYTNYESYADKGMEELFSSGETEGALKFEANEMASGVFLSQKDGKYKFMSLPKEAQYSPISAIAVLDFNKDGNQDLLLCGNNAYAKIRIGKFDANFGMLFKGNGAGNFEYVSQKQSGFNIWGDIKNIVSINETLYFGINQVPIKAYKLNP</sequence>
<dbReference type="EMBL" id="JBHRYQ010000001">
    <property type="protein sequence ID" value="MFC3809069.1"/>
    <property type="molecule type" value="Genomic_DNA"/>
</dbReference>
<dbReference type="InterPro" id="IPR028994">
    <property type="entry name" value="Integrin_alpha_N"/>
</dbReference>
<evidence type="ECO:0000256" key="1">
    <source>
        <dbReference type="ARBA" id="ARBA00022729"/>
    </source>
</evidence>
<name>A0ABV7YPD8_9BACT</name>
<accession>A0ABV7YPD8</accession>
<evidence type="ECO:0000313" key="4">
    <source>
        <dbReference type="Proteomes" id="UP001595616"/>
    </source>
</evidence>
<gene>
    <name evidence="3" type="ORF">ACFOOI_00265</name>
</gene>
<dbReference type="RefSeq" id="WP_379833585.1">
    <property type="nucleotide sequence ID" value="NZ_JBHRYQ010000001.1"/>
</dbReference>
<dbReference type="PANTHER" id="PTHR16026">
    <property type="entry name" value="CARTILAGE ACIDIC PROTEIN 1"/>
    <property type="match status" value="1"/>
</dbReference>
<proteinExistence type="predicted"/>
<feature type="domain" description="ASPIC/UnbV" evidence="2">
    <location>
        <begin position="530"/>
        <end position="595"/>
    </location>
</feature>
<keyword evidence="1" id="KW-0732">Signal</keyword>
<organism evidence="3 4">
    <name type="scientific">Lacihabitans lacunae</name>
    <dbReference type="NCBI Taxonomy" id="1028214"/>
    <lineage>
        <taxon>Bacteria</taxon>
        <taxon>Pseudomonadati</taxon>
        <taxon>Bacteroidota</taxon>
        <taxon>Cytophagia</taxon>
        <taxon>Cytophagales</taxon>
        <taxon>Leadbetterellaceae</taxon>
        <taxon>Lacihabitans</taxon>
    </lineage>
</organism>
<dbReference type="Gene3D" id="2.130.10.130">
    <property type="entry name" value="Integrin alpha, N-terminal"/>
    <property type="match status" value="4"/>
</dbReference>
<dbReference type="Proteomes" id="UP001595616">
    <property type="component" value="Unassembled WGS sequence"/>
</dbReference>
<dbReference type="InterPro" id="IPR011519">
    <property type="entry name" value="UnbV_ASPIC"/>
</dbReference>
<evidence type="ECO:0000259" key="2">
    <source>
        <dbReference type="Pfam" id="PF07593"/>
    </source>
</evidence>
<dbReference type="SUPFAM" id="SSF69318">
    <property type="entry name" value="Integrin alpha N-terminal domain"/>
    <property type="match status" value="3"/>
</dbReference>
<protein>
    <submittedName>
        <fullName evidence="3">VCBS repeat-containing protein</fullName>
    </submittedName>
</protein>
<dbReference type="InterPro" id="IPR013517">
    <property type="entry name" value="FG-GAP"/>
</dbReference>
<dbReference type="Pfam" id="PF07593">
    <property type="entry name" value="UnbV_ASPIC"/>
    <property type="match status" value="1"/>
</dbReference>
<keyword evidence="4" id="KW-1185">Reference proteome</keyword>
<reference evidence="4" key="1">
    <citation type="journal article" date="2019" name="Int. J. Syst. Evol. Microbiol.">
        <title>The Global Catalogue of Microorganisms (GCM) 10K type strain sequencing project: providing services to taxonomists for standard genome sequencing and annotation.</title>
        <authorList>
            <consortium name="The Broad Institute Genomics Platform"/>
            <consortium name="The Broad Institute Genome Sequencing Center for Infectious Disease"/>
            <person name="Wu L."/>
            <person name="Ma J."/>
        </authorList>
    </citation>
    <scope>NUCLEOTIDE SEQUENCE [LARGE SCALE GENOMIC DNA]</scope>
    <source>
        <strain evidence="4">CECT 7956</strain>
    </source>
</reference>
<comment type="caution">
    <text evidence="3">The sequence shown here is derived from an EMBL/GenBank/DDBJ whole genome shotgun (WGS) entry which is preliminary data.</text>
</comment>
<dbReference type="PROSITE" id="PS51257">
    <property type="entry name" value="PROKAR_LIPOPROTEIN"/>
    <property type="match status" value="1"/>
</dbReference>
<dbReference type="PANTHER" id="PTHR16026:SF0">
    <property type="entry name" value="CARTILAGE ACIDIC PROTEIN 1"/>
    <property type="match status" value="1"/>
</dbReference>
<evidence type="ECO:0000313" key="3">
    <source>
        <dbReference type="EMBL" id="MFC3809069.1"/>
    </source>
</evidence>